<evidence type="ECO:0000256" key="1">
    <source>
        <dbReference type="ARBA" id="ARBA00004236"/>
    </source>
</evidence>
<evidence type="ECO:0000313" key="14">
    <source>
        <dbReference type="Proteomes" id="UP000216682"/>
    </source>
</evidence>
<feature type="domain" description="Glycosyltransferase 2-like" evidence="12">
    <location>
        <begin position="39"/>
        <end position="135"/>
    </location>
</feature>
<accession>A0A265E4T5</accession>
<proteinExistence type="inferred from homology"/>
<evidence type="ECO:0000256" key="7">
    <source>
        <dbReference type="ARBA" id="ARBA00037281"/>
    </source>
</evidence>
<evidence type="ECO:0000256" key="8">
    <source>
        <dbReference type="ARBA" id="ARBA00037904"/>
    </source>
</evidence>
<dbReference type="CDD" id="cd00761">
    <property type="entry name" value="Glyco_tranf_GTA_type"/>
    <property type="match status" value="1"/>
</dbReference>
<dbReference type="RefSeq" id="WP_094907139.1">
    <property type="nucleotide sequence ID" value="NZ_CANNAG010000004.1"/>
</dbReference>
<name>A0A265E4T5_9STAP</name>
<dbReference type="InterPro" id="IPR001173">
    <property type="entry name" value="Glyco_trans_2-like"/>
</dbReference>
<evidence type="ECO:0000256" key="3">
    <source>
        <dbReference type="ARBA" id="ARBA00022676"/>
    </source>
</evidence>
<feature type="transmembrane region" description="Helical" evidence="11">
    <location>
        <begin position="295"/>
        <end position="313"/>
    </location>
</feature>
<gene>
    <name evidence="13" type="ORF">CFN03_11345</name>
</gene>
<dbReference type="InterPro" id="IPR029044">
    <property type="entry name" value="Nucleotide-diphossugar_trans"/>
</dbReference>
<sequence>MIWHLIWILLLTACLISGFLIYRNPRFIGSSRSTEENISIIIPARNEAHNLPALLDSIHMQTYKNWEVIIADDESTDGTRRVGEASGATVIDVPEDEWRGKSHACHHAASHARYGILIFMDADTAFTDVDSLARIRRQYQLQEDRGVLSIQPFHQTVRFYETFSAIFNIVTITGMNIFSAFGERMQTSTVFGPFLMTNRRDYASTGGHMNAKETLIEGMGIYRGYHDVDLPITLYMGHGVLQFRMYPEGLHSVVKGWQKHIASGAENTEASVMALIMLWLSGTIIAPIYLVTTAIWHIETLLLPSAFYIFYALQFMWMARKVIRLPWYSHILYPLYSLFFFHVYARSFIQTHITKKVEWKDRKIDLKKRK</sequence>
<evidence type="ECO:0000313" key="13">
    <source>
        <dbReference type="EMBL" id="OZT76456.1"/>
    </source>
</evidence>
<keyword evidence="11" id="KW-1133">Transmembrane helix</keyword>
<evidence type="ECO:0000256" key="9">
    <source>
        <dbReference type="ARBA" id="ARBA00038120"/>
    </source>
</evidence>
<comment type="similarity">
    <text evidence="9">Belongs to the glycosyltransferase 2 family. CrtQ subfamily.</text>
</comment>
<evidence type="ECO:0000256" key="5">
    <source>
        <dbReference type="ARBA" id="ARBA00022746"/>
    </source>
</evidence>
<dbReference type="EMBL" id="NPEZ01000006">
    <property type="protein sequence ID" value="OZT76456.1"/>
    <property type="molecule type" value="Genomic_DNA"/>
</dbReference>
<keyword evidence="3" id="KW-0328">Glycosyltransferase</keyword>
<keyword evidence="11" id="KW-0812">Transmembrane</keyword>
<dbReference type="GO" id="GO:0016757">
    <property type="term" value="F:glycosyltransferase activity"/>
    <property type="evidence" value="ECO:0007669"/>
    <property type="project" value="UniProtKB-KW"/>
</dbReference>
<comment type="subcellular location">
    <subcellularLocation>
        <location evidence="1">Cell membrane</location>
    </subcellularLocation>
</comment>
<feature type="transmembrane region" description="Helical" evidence="11">
    <location>
        <begin position="270"/>
        <end position="289"/>
    </location>
</feature>
<dbReference type="SUPFAM" id="SSF53448">
    <property type="entry name" value="Nucleotide-diphospho-sugar transferases"/>
    <property type="match status" value="1"/>
</dbReference>
<dbReference type="Proteomes" id="UP000216682">
    <property type="component" value="Unassembled WGS sequence"/>
</dbReference>
<dbReference type="PANTHER" id="PTHR43646:SF2">
    <property type="entry name" value="GLYCOSYLTRANSFERASE 2-LIKE DOMAIN-CONTAINING PROTEIN"/>
    <property type="match status" value="1"/>
</dbReference>
<comment type="caution">
    <text evidence="13">The sequence shown here is derived from an EMBL/GenBank/DDBJ whole genome shotgun (WGS) entry which is preliminary data.</text>
</comment>
<comment type="function">
    <text evidence="7">Catalyzes the glycosylation of 4,4'-diaponeurosporenoate, i.e. the esterification of glucose at the C1'' position with the carboxyl group of 4,4'-diaponeurosporenic acid, to form glycosyl-4,4'-diaponeurosporenoate. This is a step in the biosynthesis of staphyloxanthin, an orange pigment present in most staphylococci strains.</text>
</comment>
<keyword evidence="6 11" id="KW-0472">Membrane</keyword>
<evidence type="ECO:0000256" key="10">
    <source>
        <dbReference type="ARBA" id="ARBA00040345"/>
    </source>
</evidence>
<evidence type="ECO:0000256" key="6">
    <source>
        <dbReference type="ARBA" id="ARBA00023136"/>
    </source>
</evidence>
<comment type="pathway">
    <text evidence="8">Carotenoid biosynthesis; staphyloxanthin biosynthesis; staphyloxanthin from farnesyl diphosphate: step 4/5.</text>
</comment>
<keyword evidence="4" id="KW-0808">Transferase</keyword>
<feature type="transmembrane region" description="Helical" evidence="11">
    <location>
        <begin position="6"/>
        <end position="22"/>
    </location>
</feature>
<dbReference type="GO" id="GO:0016117">
    <property type="term" value="P:carotenoid biosynthetic process"/>
    <property type="evidence" value="ECO:0007669"/>
    <property type="project" value="UniProtKB-KW"/>
</dbReference>
<dbReference type="Gene3D" id="3.90.550.10">
    <property type="entry name" value="Spore Coat Polysaccharide Biosynthesis Protein SpsA, Chain A"/>
    <property type="match status" value="1"/>
</dbReference>
<feature type="transmembrane region" description="Helical" evidence="11">
    <location>
        <begin position="325"/>
        <end position="345"/>
    </location>
</feature>
<dbReference type="GO" id="GO:0005886">
    <property type="term" value="C:plasma membrane"/>
    <property type="evidence" value="ECO:0007669"/>
    <property type="project" value="UniProtKB-SubCell"/>
</dbReference>
<evidence type="ECO:0000256" key="2">
    <source>
        <dbReference type="ARBA" id="ARBA00022475"/>
    </source>
</evidence>
<keyword evidence="5" id="KW-0125">Carotenoid biosynthesis</keyword>
<reference evidence="13 14" key="1">
    <citation type="submission" date="2017-07" db="EMBL/GenBank/DDBJ databases">
        <title>Shotgun whole genome sequences of three halophilic bacterial isolates.</title>
        <authorList>
            <person name="Pozzo T."/>
            <person name="Higdon S.M."/>
            <person name="Quillaguaman J."/>
        </authorList>
    </citation>
    <scope>NUCLEOTIDE SEQUENCE [LARGE SCALE GENOMIC DNA]</scope>
    <source>
        <strain evidence="13 14">BU-1</strain>
    </source>
</reference>
<dbReference type="Pfam" id="PF00535">
    <property type="entry name" value="Glycos_transf_2"/>
    <property type="match status" value="1"/>
</dbReference>
<keyword evidence="2" id="KW-1003">Cell membrane</keyword>
<organism evidence="13 14">
    <name type="scientific">Salinicoccus roseus</name>
    <dbReference type="NCBI Taxonomy" id="45670"/>
    <lineage>
        <taxon>Bacteria</taxon>
        <taxon>Bacillati</taxon>
        <taxon>Bacillota</taxon>
        <taxon>Bacilli</taxon>
        <taxon>Bacillales</taxon>
        <taxon>Staphylococcaceae</taxon>
        <taxon>Salinicoccus</taxon>
    </lineage>
</organism>
<protein>
    <recommendedName>
        <fullName evidence="10">4,4'-diaponeurosporenoate glycosyltransferase</fullName>
    </recommendedName>
</protein>
<evidence type="ECO:0000256" key="11">
    <source>
        <dbReference type="SAM" id="Phobius"/>
    </source>
</evidence>
<dbReference type="PANTHER" id="PTHR43646">
    <property type="entry name" value="GLYCOSYLTRANSFERASE"/>
    <property type="match status" value="1"/>
</dbReference>
<evidence type="ECO:0000256" key="4">
    <source>
        <dbReference type="ARBA" id="ARBA00022679"/>
    </source>
</evidence>
<dbReference type="AlphaFoldDB" id="A0A265E4T5"/>
<evidence type="ECO:0000259" key="12">
    <source>
        <dbReference type="Pfam" id="PF00535"/>
    </source>
</evidence>